<keyword evidence="3" id="KW-0805">Transcription regulation</keyword>
<dbReference type="PANTHER" id="PTHR12264:SF21">
    <property type="entry name" value="TRANSCRIPTION INITIATION FACTOR TFIID SUBUNIT 12"/>
    <property type="match status" value="1"/>
</dbReference>
<feature type="compositionally biased region" description="Polar residues" evidence="8">
    <location>
        <begin position="432"/>
        <end position="447"/>
    </location>
</feature>
<evidence type="ECO:0000256" key="7">
    <source>
        <dbReference type="ARBA" id="ARBA00093657"/>
    </source>
</evidence>
<dbReference type="GO" id="GO:0046982">
    <property type="term" value="F:protein heterodimerization activity"/>
    <property type="evidence" value="ECO:0007669"/>
    <property type="project" value="InterPro"/>
</dbReference>
<feature type="compositionally biased region" description="Polar residues" evidence="8">
    <location>
        <begin position="141"/>
        <end position="150"/>
    </location>
</feature>
<dbReference type="InterPro" id="IPR037794">
    <property type="entry name" value="TAF12"/>
</dbReference>
<feature type="compositionally biased region" description="Low complexity" evidence="8">
    <location>
        <begin position="94"/>
        <end position="106"/>
    </location>
</feature>
<evidence type="ECO:0000313" key="10">
    <source>
        <dbReference type="EMBL" id="MBW0468066.1"/>
    </source>
</evidence>
<feature type="region of interest" description="Disordered" evidence="8">
    <location>
        <begin position="242"/>
        <end position="278"/>
    </location>
</feature>
<dbReference type="GO" id="GO:0051123">
    <property type="term" value="P:RNA polymerase II preinitiation complex assembly"/>
    <property type="evidence" value="ECO:0007669"/>
    <property type="project" value="TreeGrafter"/>
</dbReference>
<dbReference type="Gene3D" id="1.10.20.10">
    <property type="entry name" value="Histone, subunit A"/>
    <property type="match status" value="1"/>
</dbReference>
<feature type="compositionally biased region" description="Pro residues" evidence="8">
    <location>
        <begin position="483"/>
        <end position="493"/>
    </location>
</feature>
<evidence type="ECO:0000313" key="11">
    <source>
        <dbReference type="Proteomes" id="UP000765509"/>
    </source>
</evidence>
<dbReference type="InterPro" id="IPR009072">
    <property type="entry name" value="Histone-fold"/>
</dbReference>
<dbReference type="AlphaFoldDB" id="A0A9Q3BNK0"/>
<feature type="compositionally biased region" description="Pro residues" evidence="8">
    <location>
        <begin position="549"/>
        <end position="562"/>
    </location>
</feature>
<feature type="compositionally biased region" description="Polar residues" evidence="8">
    <location>
        <begin position="262"/>
        <end position="278"/>
    </location>
</feature>
<comment type="subcellular location">
    <subcellularLocation>
        <location evidence="1">Nucleus</location>
    </subcellularLocation>
</comment>
<feature type="region of interest" description="Disordered" evidence="8">
    <location>
        <begin position="94"/>
        <end position="158"/>
    </location>
</feature>
<dbReference type="SUPFAM" id="SSF47113">
    <property type="entry name" value="Histone-fold"/>
    <property type="match status" value="1"/>
</dbReference>
<feature type="compositionally biased region" description="Low complexity" evidence="8">
    <location>
        <begin position="350"/>
        <end position="378"/>
    </location>
</feature>
<evidence type="ECO:0000256" key="3">
    <source>
        <dbReference type="ARBA" id="ARBA00023015"/>
    </source>
</evidence>
<feature type="compositionally biased region" description="Basic and acidic residues" evidence="8">
    <location>
        <begin position="107"/>
        <end position="125"/>
    </location>
</feature>
<protein>
    <recommendedName>
        <fullName evidence="6">TBP-associated factor 12</fullName>
    </recommendedName>
    <alternativeName>
        <fullName evidence="7">Transcription initiation factor TFIID subunit 12</fullName>
    </alternativeName>
</protein>
<proteinExistence type="inferred from homology"/>
<dbReference type="Proteomes" id="UP000765509">
    <property type="component" value="Unassembled WGS sequence"/>
</dbReference>
<dbReference type="GO" id="GO:0000124">
    <property type="term" value="C:SAGA complex"/>
    <property type="evidence" value="ECO:0007669"/>
    <property type="project" value="InterPro"/>
</dbReference>
<dbReference type="GO" id="GO:0005669">
    <property type="term" value="C:transcription factor TFIID complex"/>
    <property type="evidence" value="ECO:0007669"/>
    <property type="project" value="InterPro"/>
</dbReference>
<name>A0A9Q3BNK0_9BASI</name>
<dbReference type="PANTHER" id="PTHR12264">
    <property type="entry name" value="TRANSCRIPTION INITIATION FACTOR TFIID SUBUNIT 12"/>
    <property type="match status" value="1"/>
</dbReference>
<dbReference type="GO" id="GO:0017025">
    <property type="term" value="F:TBP-class protein binding"/>
    <property type="evidence" value="ECO:0007669"/>
    <property type="project" value="TreeGrafter"/>
</dbReference>
<keyword evidence="5" id="KW-0539">Nucleus</keyword>
<comment type="caution">
    <text evidence="10">The sequence shown here is derived from an EMBL/GenBank/DDBJ whole genome shotgun (WGS) entry which is preliminary data.</text>
</comment>
<feature type="compositionally biased region" description="Polar residues" evidence="8">
    <location>
        <begin position="297"/>
        <end position="345"/>
    </location>
</feature>
<dbReference type="OrthoDB" id="2193432at2759"/>
<evidence type="ECO:0000259" key="9">
    <source>
        <dbReference type="Pfam" id="PF03847"/>
    </source>
</evidence>
<feature type="compositionally biased region" description="Polar residues" evidence="8">
    <location>
        <begin position="533"/>
        <end position="546"/>
    </location>
</feature>
<evidence type="ECO:0000256" key="2">
    <source>
        <dbReference type="ARBA" id="ARBA00007530"/>
    </source>
</evidence>
<dbReference type="InterPro" id="IPR003228">
    <property type="entry name" value="TFIID_TAF12_dom"/>
</dbReference>
<dbReference type="Pfam" id="PF03847">
    <property type="entry name" value="TFIID_20kDa"/>
    <property type="match status" value="1"/>
</dbReference>
<evidence type="ECO:0000256" key="8">
    <source>
        <dbReference type="SAM" id="MobiDB-lite"/>
    </source>
</evidence>
<keyword evidence="4" id="KW-0804">Transcription</keyword>
<comment type="similarity">
    <text evidence="2">Belongs to the TAF12 family.</text>
</comment>
<evidence type="ECO:0000256" key="4">
    <source>
        <dbReference type="ARBA" id="ARBA00023163"/>
    </source>
</evidence>
<feature type="domain" description="Transcription initiation factor TFIID subunit 12" evidence="9">
    <location>
        <begin position="614"/>
        <end position="681"/>
    </location>
</feature>
<feature type="compositionally biased region" description="Low complexity" evidence="8">
    <location>
        <begin position="515"/>
        <end position="532"/>
    </location>
</feature>
<evidence type="ECO:0000256" key="1">
    <source>
        <dbReference type="ARBA" id="ARBA00004123"/>
    </source>
</evidence>
<keyword evidence="11" id="KW-1185">Reference proteome</keyword>
<sequence length="723" mass="77615">MNPSFPIQRPGMVNNPTAPLATDPHLLNASHPASNQWAALNTNPDLQRTLCKAAAAGQLNPEQTASFAAYMKGNPSVLKIFQLELQANQQHIQQQQQQQLKQQSQDQDQKQKQEHHDQKDQEHLQPKQQLKQHLDQEKLTSQHAHQNANGNPGFMSHPLAASQSIDHYQQSSGANKQPMHTRPIDHLSLMSNDTQLTAALTQFKQAQDNWNNPNLSAAEREAAGQRARELREVLGIRMAQLGIRRENTASSPSPAPPGANPQNFQPAGQTGQPQHPSEIQRAQLSAVYQRQQQMLSGMPLTSQPSGNVVRPITTNNLSSVPASSPRPNLNHSERNSPAPNGNNTPGLLHSISRPSSSHQSVVGTASSPPAIQSIASPPNNSSADLTKRRAVSRQAQKKPIGTPVSNVGSPINQALNLGLSPRPPPTPLANAHTAQPNQSANSHGSINPSQSSPPALQASVSPAPVHEISDSPPAPPASTATTPVPPPQIPPAVPQASSSTGSQIVRATAASVSGQTSQQQPTQQTAHTASSAVNSSNLPPARESTNPQPASPVPTPFPPPRPTVTGGHAAPATLAGSVIHRPPTNGLSEALGQPSGGHDNTRGQEVTSANRIISKRKIQELVESIDPSERLESEVEDLLLELADEFIDSVTRFSCQLAKHRKSDRLETKDIQLHLERSWNIRIPGFANDEIRQSQSRRINALPSYQARVAAVRDAAKKRRTGN</sequence>
<evidence type="ECO:0000256" key="6">
    <source>
        <dbReference type="ARBA" id="ARBA00075089"/>
    </source>
</evidence>
<dbReference type="CDD" id="cd07981">
    <property type="entry name" value="HFD_TAF12"/>
    <property type="match status" value="1"/>
</dbReference>
<reference evidence="10" key="1">
    <citation type="submission" date="2021-03" db="EMBL/GenBank/DDBJ databases">
        <title>Draft genome sequence of rust myrtle Austropuccinia psidii MF-1, a brazilian biotype.</title>
        <authorList>
            <person name="Quecine M.C."/>
            <person name="Pachon D.M.R."/>
            <person name="Bonatelli M.L."/>
            <person name="Correr F.H."/>
            <person name="Franceschini L.M."/>
            <person name="Leite T.F."/>
            <person name="Margarido G.R.A."/>
            <person name="Almeida C.A."/>
            <person name="Ferrarezi J.A."/>
            <person name="Labate C.A."/>
        </authorList>
    </citation>
    <scope>NUCLEOTIDE SEQUENCE</scope>
    <source>
        <strain evidence="10">MF-1</strain>
    </source>
</reference>
<organism evidence="10 11">
    <name type="scientific">Austropuccinia psidii MF-1</name>
    <dbReference type="NCBI Taxonomy" id="1389203"/>
    <lineage>
        <taxon>Eukaryota</taxon>
        <taxon>Fungi</taxon>
        <taxon>Dikarya</taxon>
        <taxon>Basidiomycota</taxon>
        <taxon>Pucciniomycotina</taxon>
        <taxon>Pucciniomycetes</taxon>
        <taxon>Pucciniales</taxon>
        <taxon>Sphaerophragmiaceae</taxon>
        <taxon>Austropuccinia</taxon>
    </lineage>
</organism>
<dbReference type="EMBL" id="AVOT02001762">
    <property type="protein sequence ID" value="MBW0468066.1"/>
    <property type="molecule type" value="Genomic_DNA"/>
</dbReference>
<dbReference type="FunFam" id="1.10.20.10:FF:000011">
    <property type="entry name" value="Transcription initiation factor TFIID subunit 12"/>
    <property type="match status" value="1"/>
</dbReference>
<dbReference type="GO" id="GO:0003677">
    <property type="term" value="F:DNA binding"/>
    <property type="evidence" value="ECO:0007669"/>
    <property type="project" value="TreeGrafter"/>
</dbReference>
<feature type="region of interest" description="Disordered" evidence="8">
    <location>
        <begin position="1"/>
        <end position="29"/>
    </location>
</feature>
<accession>A0A9Q3BNK0</accession>
<evidence type="ECO:0000256" key="5">
    <source>
        <dbReference type="ARBA" id="ARBA00023242"/>
    </source>
</evidence>
<feature type="region of interest" description="Disordered" evidence="8">
    <location>
        <begin position="297"/>
        <end position="610"/>
    </location>
</feature>
<feature type="compositionally biased region" description="Polar residues" evidence="8">
    <location>
        <begin position="500"/>
        <end position="514"/>
    </location>
</feature>
<feature type="compositionally biased region" description="Low complexity" evidence="8">
    <location>
        <begin position="448"/>
        <end position="465"/>
    </location>
</feature>
<feature type="compositionally biased region" description="Polar residues" evidence="8">
    <location>
        <begin position="403"/>
        <end position="415"/>
    </location>
</feature>
<gene>
    <name evidence="10" type="ORF">O181_007781</name>
</gene>